<dbReference type="EMBL" id="QNRF01000002">
    <property type="protein sequence ID" value="RBO84917.1"/>
    <property type="molecule type" value="Genomic_DNA"/>
</dbReference>
<dbReference type="PROSITE" id="PS01124">
    <property type="entry name" value="HTH_ARAC_FAMILY_2"/>
    <property type="match status" value="1"/>
</dbReference>
<evidence type="ECO:0000313" key="6">
    <source>
        <dbReference type="Proteomes" id="UP000252086"/>
    </source>
</evidence>
<dbReference type="GO" id="GO:0003700">
    <property type="term" value="F:DNA-binding transcription factor activity"/>
    <property type="evidence" value="ECO:0007669"/>
    <property type="project" value="InterPro"/>
</dbReference>
<dbReference type="InterPro" id="IPR003313">
    <property type="entry name" value="AraC-bd"/>
</dbReference>
<comment type="caution">
    <text evidence="5">The sequence shown here is derived from an EMBL/GenBank/DDBJ whole genome shotgun (WGS) entry which is preliminary data.</text>
</comment>
<keyword evidence="2" id="KW-0238">DNA-binding</keyword>
<dbReference type="PANTHER" id="PTHR43280:SF27">
    <property type="entry name" value="TRANSCRIPTIONAL REGULATOR MTLR"/>
    <property type="match status" value="1"/>
</dbReference>
<dbReference type="InterPro" id="IPR014710">
    <property type="entry name" value="RmlC-like_jellyroll"/>
</dbReference>
<keyword evidence="1" id="KW-0805">Transcription regulation</keyword>
<dbReference type="SUPFAM" id="SSF46689">
    <property type="entry name" value="Homeodomain-like"/>
    <property type="match status" value="2"/>
</dbReference>
<dbReference type="Gene3D" id="1.10.10.60">
    <property type="entry name" value="Homeodomain-like"/>
    <property type="match status" value="2"/>
</dbReference>
<evidence type="ECO:0000256" key="1">
    <source>
        <dbReference type="ARBA" id="ARBA00023015"/>
    </source>
</evidence>
<sequence>MPNTAKRLTPEYEIVEDHGTIRYQEHGYPSDLIRWHAHDDYELHYIVATSGKVFIGDYIGNYSAGQLILTGPRLPHNWICQNDQSAVELRDMIIRFDHESFSLGLETIPELAEILPLLAKAKSGIEFLNIDHQYIRKAFEAVRESSGLTRLTLALPLLQHLAQSADYRLLSTVQIDLKSNETLQRKINTVVDYVTQNYDQDISLADVSSLIGMSDSHFSRFFKKATGNRFIEFVNRVRISRACNLLTETDEQIANICFQVGFNNVANFNRRFHELKGVTPRDFRSQSSLNNKNNILPIFTEQTNT</sequence>
<dbReference type="Pfam" id="PF12833">
    <property type="entry name" value="HTH_18"/>
    <property type="match status" value="1"/>
</dbReference>
<dbReference type="SMART" id="SM00342">
    <property type="entry name" value="HTH_ARAC"/>
    <property type="match status" value="1"/>
</dbReference>
<evidence type="ECO:0000256" key="2">
    <source>
        <dbReference type="ARBA" id="ARBA00023125"/>
    </source>
</evidence>
<keyword evidence="6" id="KW-1185">Reference proteome</keyword>
<name>A0A366D4F0_9GAMM</name>
<dbReference type="InterPro" id="IPR037923">
    <property type="entry name" value="HTH-like"/>
</dbReference>
<dbReference type="GO" id="GO:0043565">
    <property type="term" value="F:sequence-specific DNA binding"/>
    <property type="evidence" value="ECO:0007669"/>
    <property type="project" value="InterPro"/>
</dbReference>
<evidence type="ECO:0000313" key="5">
    <source>
        <dbReference type="EMBL" id="RBO84917.1"/>
    </source>
</evidence>
<dbReference type="RefSeq" id="WP_113873543.1">
    <property type="nucleotide sequence ID" value="NZ_QNRF01000002.1"/>
</dbReference>
<dbReference type="OrthoDB" id="9816011at2"/>
<dbReference type="Pfam" id="PF02311">
    <property type="entry name" value="AraC_binding"/>
    <property type="match status" value="1"/>
</dbReference>
<dbReference type="PANTHER" id="PTHR43280">
    <property type="entry name" value="ARAC-FAMILY TRANSCRIPTIONAL REGULATOR"/>
    <property type="match status" value="1"/>
</dbReference>
<dbReference type="Gene3D" id="2.60.120.10">
    <property type="entry name" value="Jelly Rolls"/>
    <property type="match status" value="1"/>
</dbReference>
<dbReference type="InterPro" id="IPR018060">
    <property type="entry name" value="HTH_AraC"/>
</dbReference>
<evidence type="ECO:0000259" key="4">
    <source>
        <dbReference type="PROSITE" id="PS01124"/>
    </source>
</evidence>
<organism evidence="5 6">
    <name type="scientific">Marinomonas aquiplantarum</name>
    <dbReference type="NCBI Taxonomy" id="491951"/>
    <lineage>
        <taxon>Bacteria</taxon>
        <taxon>Pseudomonadati</taxon>
        <taxon>Pseudomonadota</taxon>
        <taxon>Gammaproteobacteria</taxon>
        <taxon>Oceanospirillales</taxon>
        <taxon>Oceanospirillaceae</taxon>
        <taxon>Marinomonas</taxon>
    </lineage>
</organism>
<dbReference type="InterPro" id="IPR009057">
    <property type="entry name" value="Homeodomain-like_sf"/>
</dbReference>
<dbReference type="SUPFAM" id="SSF51215">
    <property type="entry name" value="Regulatory protein AraC"/>
    <property type="match status" value="1"/>
</dbReference>
<protein>
    <submittedName>
        <fullName evidence="5">AraC family transcriptional regulator</fullName>
    </submittedName>
</protein>
<dbReference type="Proteomes" id="UP000252086">
    <property type="component" value="Unassembled WGS sequence"/>
</dbReference>
<gene>
    <name evidence="5" type="ORF">DFP76_102318</name>
</gene>
<evidence type="ECO:0000256" key="3">
    <source>
        <dbReference type="ARBA" id="ARBA00023163"/>
    </source>
</evidence>
<dbReference type="AlphaFoldDB" id="A0A366D4F0"/>
<feature type="domain" description="HTH araC/xylS-type" evidence="4">
    <location>
        <begin position="188"/>
        <end position="286"/>
    </location>
</feature>
<keyword evidence="3" id="KW-0804">Transcription</keyword>
<proteinExistence type="predicted"/>
<accession>A0A366D4F0</accession>
<reference evidence="5 6" key="1">
    <citation type="submission" date="2018-06" db="EMBL/GenBank/DDBJ databases">
        <title>Genomic Encyclopedia of Type Strains, Phase III (KMG-III): the genomes of soil and plant-associated and newly described type strains.</title>
        <authorList>
            <person name="Whitman W."/>
        </authorList>
    </citation>
    <scope>NUCLEOTIDE SEQUENCE [LARGE SCALE GENOMIC DNA]</scope>
    <source>
        <strain evidence="5 6">CECT 7732</strain>
    </source>
</reference>